<evidence type="ECO:0000313" key="3">
    <source>
        <dbReference type="Proteomes" id="UP000000249"/>
    </source>
</evidence>
<sequence length="125" mass="14235">MEERRMRLESVHQEVISFERFVWRCLRYALIALLVLLVGLLPGVIGFMLLAELAAAQAWLNALSMVSGLELPYPVADFHQSAALHLFLAFYSLFIDTVFFVSLATLFAPAIHRVFHRMHCAEEAQ</sequence>
<dbReference type="OrthoDB" id="465094at2"/>
<evidence type="ECO:0000256" key="1">
    <source>
        <dbReference type="SAM" id="Phobius"/>
    </source>
</evidence>
<dbReference type="Proteomes" id="UP000000249">
    <property type="component" value="Chromosome 1"/>
</dbReference>
<dbReference type="KEGG" id="vco:VC0395_A2578"/>
<dbReference type="KEGG" id="vcr:VC395_0230"/>
<keyword evidence="1" id="KW-1133">Transmembrane helix</keyword>
<name>A0A0H3AKS1_VIBC3</name>
<organism evidence="2 3">
    <name type="scientific">Vibrio cholerae serotype O1 (strain ATCC 39541 / Classical Ogawa 395 / O395)</name>
    <dbReference type="NCBI Taxonomy" id="345073"/>
    <lineage>
        <taxon>Bacteria</taxon>
        <taxon>Pseudomonadati</taxon>
        <taxon>Pseudomonadota</taxon>
        <taxon>Gammaproteobacteria</taxon>
        <taxon>Vibrionales</taxon>
        <taxon>Vibrionaceae</taxon>
        <taxon>Vibrio</taxon>
    </lineage>
</organism>
<reference evidence="2 3" key="1">
    <citation type="submission" date="2007-03" db="EMBL/GenBank/DDBJ databases">
        <authorList>
            <person name="Heidelberg J."/>
        </authorList>
    </citation>
    <scope>NUCLEOTIDE SEQUENCE [LARGE SCALE GENOMIC DNA]</scope>
    <source>
        <strain evidence="3">ATCC 39541 / Classical Ogawa 395 / O395</strain>
    </source>
</reference>
<keyword evidence="1" id="KW-0812">Transmembrane</keyword>
<dbReference type="PATRIC" id="fig|345073.21.peg.218"/>
<accession>A0A0H3AKS1</accession>
<feature type="transmembrane region" description="Helical" evidence="1">
    <location>
        <begin position="82"/>
        <end position="108"/>
    </location>
</feature>
<feature type="transmembrane region" description="Helical" evidence="1">
    <location>
        <begin position="28"/>
        <end position="51"/>
    </location>
</feature>
<dbReference type="AlphaFoldDB" id="A0A0H3AKS1"/>
<dbReference type="eggNOG" id="ENOG5032YSA">
    <property type="taxonomic scope" value="Bacteria"/>
</dbReference>
<protein>
    <submittedName>
        <fullName evidence="2">Uncharacterized protein</fullName>
    </submittedName>
</protein>
<gene>
    <name evidence="2" type="ordered locus">VC0395_A2578</name>
</gene>
<evidence type="ECO:0000313" key="2">
    <source>
        <dbReference type="EMBL" id="ABQ21882.1"/>
    </source>
</evidence>
<keyword evidence="1" id="KW-0472">Membrane</keyword>
<dbReference type="EMBL" id="CP000627">
    <property type="protein sequence ID" value="ABQ21882.1"/>
    <property type="molecule type" value="Genomic_DNA"/>
</dbReference>
<proteinExistence type="predicted"/>